<evidence type="ECO:0000259" key="1">
    <source>
        <dbReference type="PROSITE" id="PS51186"/>
    </source>
</evidence>
<reference evidence="2 3" key="1">
    <citation type="journal article" date="2015" name="Genome Announc.">
        <title>Expanding the biotechnology potential of lactobacilli through comparative genomics of 213 strains and associated genera.</title>
        <authorList>
            <person name="Sun Z."/>
            <person name="Harris H.M."/>
            <person name="McCann A."/>
            <person name="Guo C."/>
            <person name="Argimon S."/>
            <person name="Zhang W."/>
            <person name="Yang X."/>
            <person name="Jeffery I.B."/>
            <person name="Cooney J.C."/>
            <person name="Kagawa T.F."/>
            <person name="Liu W."/>
            <person name="Song Y."/>
            <person name="Salvetti E."/>
            <person name="Wrobel A."/>
            <person name="Rasinkangas P."/>
            <person name="Parkhill J."/>
            <person name="Rea M.C."/>
            <person name="O'Sullivan O."/>
            <person name="Ritari J."/>
            <person name="Douillard F.P."/>
            <person name="Paul Ross R."/>
            <person name="Yang R."/>
            <person name="Briner A.E."/>
            <person name="Felis G.E."/>
            <person name="de Vos W.M."/>
            <person name="Barrangou R."/>
            <person name="Klaenhammer T.R."/>
            <person name="Caufield P.W."/>
            <person name="Cui Y."/>
            <person name="Zhang H."/>
            <person name="O'Toole P.W."/>
        </authorList>
    </citation>
    <scope>NUCLEOTIDE SEQUENCE [LARGE SCALE GENOMIC DNA]</scope>
    <source>
        <strain evidence="2 3">DSM 14421</strain>
    </source>
</reference>
<dbReference type="GO" id="GO:0016747">
    <property type="term" value="F:acyltransferase activity, transferring groups other than amino-acyl groups"/>
    <property type="evidence" value="ECO:0007669"/>
    <property type="project" value="InterPro"/>
</dbReference>
<dbReference type="Pfam" id="PF00583">
    <property type="entry name" value="Acetyltransf_1"/>
    <property type="match status" value="1"/>
</dbReference>
<protein>
    <recommendedName>
        <fullName evidence="1">N-acetyltransferase domain-containing protein</fullName>
    </recommendedName>
</protein>
<sequence length="162" mass="18839">MIRSRRFKNTDADEVASLVATTMLTTNIKDYSRTYLENDLKSLTADDFIEKARFFHCYVFIDEKANRIVAVGSIGPYWGRKDESSLFNIFVLPNYQGRGIGRKLIEVLEQDVYFKRARRIEIPASITGLKFYQKMGYVFKNNVRRVDSEGLYHLEKLNSETA</sequence>
<dbReference type="Gene3D" id="3.40.630.30">
    <property type="match status" value="1"/>
</dbReference>
<dbReference type="RefSeq" id="WP_057864398.1">
    <property type="nucleotide sequence ID" value="NZ_AZEY01000041.1"/>
</dbReference>
<dbReference type="SUPFAM" id="SSF55729">
    <property type="entry name" value="Acyl-CoA N-acyltransferases (Nat)"/>
    <property type="match status" value="1"/>
</dbReference>
<dbReference type="InterPro" id="IPR000182">
    <property type="entry name" value="GNAT_dom"/>
</dbReference>
<accession>A0A0R1SC31</accession>
<dbReference type="EMBL" id="AZEY01000041">
    <property type="protein sequence ID" value="KRL66524.1"/>
    <property type="molecule type" value="Genomic_DNA"/>
</dbReference>
<comment type="caution">
    <text evidence="2">The sequence shown here is derived from an EMBL/GenBank/DDBJ whole genome shotgun (WGS) entry which is preliminary data.</text>
</comment>
<name>A0A0R1SC31_9LACO</name>
<evidence type="ECO:0000313" key="2">
    <source>
        <dbReference type="EMBL" id="KRL66524.1"/>
    </source>
</evidence>
<dbReference type="AlphaFoldDB" id="A0A0R1SC31"/>
<dbReference type="InterPro" id="IPR016181">
    <property type="entry name" value="Acyl_CoA_acyltransferase"/>
</dbReference>
<organism evidence="2 3">
    <name type="scientific">Lentilactobacillus diolivorans DSM 14421</name>
    <dbReference type="NCBI Taxonomy" id="1423739"/>
    <lineage>
        <taxon>Bacteria</taxon>
        <taxon>Bacillati</taxon>
        <taxon>Bacillota</taxon>
        <taxon>Bacilli</taxon>
        <taxon>Lactobacillales</taxon>
        <taxon>Lactobacillaceae</taxon>
        <taxon>Lentilactobacillus</taxon>
    </lineage>
</organism>
<evidence type="ECO:0000313" key="3">
    <source>
        <dbReference type="Proteomes" id="UP000052013"/>
    </source>
</evidence>
<dbReference type="Proteomes" id="UP000052013">
    <property type="component" value="Unassembled WGS sequence"/>
</dbReference>
<dbReference type="CDD" id="cd04301">
    <property type="entry name" value="NAT_SF"/>
    <property type="match status" value="1"/>
</dbReference>
<feature type="domain" description="N-acetyltransferase" evidence="1">
    <location>
        <begin position="2"/>
        <end position="158"/>
    </location>
</feature>
<gene>
    <name evidence="2" type="ORF">FC85_GL002831</name>
</gene>
<dbReference type="STRING" id="1423739.FC85_GL002831"/>
<dbReference type="PROSITE" id="PS51186">
    <property type="entry name" value="GNAT"/>
    <property type="match status" value="1"/>
</dbReference>
<dbReference type="PATRIC" id="fig|1423739.3.peg.2942"/>
<proteinExistence type="predicted"/>